<reference evidence="1 2" key="1">
    <citation type="submission" date="2021-05" db="EMBL/GenBank/DDBJ databases">
        <authorList>
            <person name="Zahm M."/>
            <person name="Klopp C."/>
            <person name="Cabau C."/>
            <person name="Kuhl H."/>
            <person name="Suciu R."/>
            <person name="Ciorpac M."/>
            <person name="Holostenco D."/>
            <person name="Gessner J."/>
            <person name="Wuertz S."/>
            <person name="Hohne C."/>
            <person name="Stock M."/>
            <person name="Gislard M."/>
            <person name="Lluch J."/>
            <person name="Milhes M."/>
            <person name="Lampietro C."/>
            <person name="Lopez Roques C."/>
            <person name="Donnadieu C."/>
            <person name="Du K."/>
            <person name="Schartl M."/>
            <person name="Guiguen Y."/>
        </authorList>
    </citation>
    <scope>NUCLEOTIDE SEQUENCE [LARGE SCALE GENOMIC DNA]</scope>
    <source>
        <strain evidence="1">Hh-F2</strain>
        <tissue evidence="1">Blood</tissue>
    </source>
</reference>
<proteinExistence type="predicted"/>
<evidence type="ECO:0000313" key="2">
    <source>
        <dbReference type="Proteomes" id="UP001369086"/>
    </source>
</evidence>
<comment type="caution">
    <text evidence="1">The sequence shown here is derived from an EMBL/GenBank/DDBJ whole genome shotgun (WGS) entry which is preliminary data.</text>
</comment>
<organism evidence="1 2">
    <name type="scientific">Huso huso</name>
    <name type="common">Beluga</name>
    <name type="synonym">Acipenser huso</name>
    <dbReference type="NCBI Taxonomy" id="61971"/>
    <lineage>
        <taxon>Eukaryota</taxon>
        <taxon>Metazoa</taxon>
        <taxon>Chordata</taxon>
        <taxon>Craniata</taxon>
        <taxon>Vertebrata</taxon>
        <taxon>Euteleostomi</taxon>
        <taxon>Actinopterygii</taxon>
        <taxon>Chondrostei</taxon>
        <taxon>Acipenseriformes</taxon>
        <taxon>Acipenseridae</taxon>
        <taxon>Huso</taxon>
    </lineage>
</organism>
<dbReference type="Proteomes" id="UP001369086">
    <property type="component" value="Unassembled WGS sequence"/>
</dbReference>
<dbReference type="EMBL" id="JAHFZB010000005">
    <property type="protein sequence ID" value="KAK6489994.1"/>
    <property type="molecule type" value="Genomic_DNA"/>
</dbReference>
<evidence type="ECO:0000313" key="1">
    <source>
        <dbReference type="EMBL" id="KAK6489994.1"/>
    </source>
</evidence>
<name>A0ABR0ZYU8_HUSHU</name>
<protein>
    <submittedName>
        <fullName evidence="1">Uncharacterized protein</fullName>
    </submittedName>
</protein>
<gene>
    <name evidence="1" type="ORF">HHUSO_G6957</name>
</gene>
<sequence length="69" mass="7038">MPALALVVEADVVPTVVEGPAGSSGLASKSTMWTLAEVDEDEDCVIPTSVAESAVLSGLSIRFYNAGRG</sequence>
<keyword evidence="2" id="KW-1185">Reference proteome</keyword>
<accession>A0ABR0ZYU8</accession>